<keyword evidence="3 7" id="KW-0812">Transmembrane</keyword>
<evidence type="ECO:0000256" key="2">
    <source>
        <dbReference type="ARBA" id="ARBA00022448"/>
    </source>
</evidence>
<protein>
    <recommendedName>
        <fullName evidence="10">Sodium:neurotransmitter symporter family protein</fullName>
    </recommendedName>
</protein>
<feature type="compositionally biased region" description="Basic and acidic residues" evidence="6">
    <location>
        <begin position="264"/>
        <end position="291"/>
    </location>
</feature>
<keyword evidence="2" id="KW-0813">Transport</keyword>
<evidence type="ECO:0000256" key="6">
    <source>
        <dbReference type="SAM" id="MobiDB-lite"/>
    </source>
</evidence>
<proteinExistence type="predicted"/>
<keyword evidence="9" id="KW-1185">Reference proteome</keyword>
<reference evidence="9" key="1">
    <citation type="journal article" date="2019" name="Int. J. Syst. Evol. Microbiol.">
        <title>The Global Catalogue of Microorganisms (GCM) 10K type strain sequencing project: providing services to taxonomists for standard genome sequencing and annotation.</title>
        <authorList>
            <consortium name="The Broad Institute Genomics Platform"/>
            <consortium name="The Broad Institute Genome Sequencing Center for Infectious Disease"/>
            <person name="Wu L."/>
            <person name="Ma J."/>
        </authorList>
    </citation>
    <scope>NUCLEOTIDE SEQUENCE [LARGE SCALE GENOMIC DNA]</scope>
    <source>
        <strain evidence="9">NBRC 113072</strain>
    </source>
</reference>
<keyword evidence="5 7" id="KW-0472">Membrane</keyword>
<dbReference type="InterPro" id="IPR037272">
    <property type="entry name" value="SNS_sf"/>
</dbReference>
<evidence type="ECO:0000256" key="3">
    <source>
        <dbReference type="ARBA" id="ARBA00022692"/>
    </source>
</evidence>
<organism evidence="8 9">
    <name type="scientific">Mobilicoccus caccae</name>
    <dbReference type="NCBI Taxonomy" id="1859295"/>
    <lineage>
        <taxon>Bacteria</taxon>
        <taxon>Bacillati</taxon>
        <taxon>Actinomycetota</taxon>
        <taxon>Actinomycetes</taxon>
        <taxon>Micrococcales</taxon>
        <taxon>Dermatophilaceae</taxon>
        <taxon>Mobilicoccus</taxon>
    </lineage>
</organism>
<name>A0ABQ6IUM6_9MICO</name>
<sequence>MAMAEGTTVDQLEGITGVGLSFMTFPTLINEMPGGEIFGVLFFSSLVLAGLTSIISLLEVVTAAFREKFDLRRTTAVGVVGGITAVLSVAFFSTTSGLNLLDVVDKYVNEIGIVTSAIVMTLLVTYVLRRLPALQRHLNGISSIPIGAWWRVLVGVITPIALVVMLTATAIDLVRNGYDEYPRWFTDSFGWGMVAAIIVGAILFSLIPWRTDVDARSDHDDEEGPAVQAVTSGDEGAYGHPHGQHPDTTYHAGTDPDVARPPTLRRDPRRGDRPGDQHDPTDPIDDKDGRA</sequence>
<dbReference type="SUPFAM" id="SSF161070">
    <property type="entry name" value="SNF-like"/>
    <property type="match status" value="1"/>
</dbReference>
<gene>
    <name evidence="8" type="ORF">GCM10025883_28160</name>
</gene>
<feature type="transmembrane region" description="Helical" evidence="7">
    <location>
        <begin position="148"/>
        <end position="171"/>
    </location>
</feature>
<comment type="caution">
    <text evidence="8">The sequence shown here is derived from an EMBL/GenBank/DDBJ whole genome shotgun (WGS) entry which is preliminary data.</text>
</comment>
<evidence type="ECO:0008006" key="10">
    <source>
        <dbReference type="Google" id="ProtNLM"/>
    </source>
</evidence>
<evidence type="ECO:0000313" key="9">
    <source>
        <dbReference type="Proteomes" id="UP001157126"/>
    </source>
</evidence>
<comment type="subcellular location">
    <subcellularLocation>
        <location evidence="1">Membrane</location>
        <topology evidence="1">Multi-pass membrane protein</topology>
    </subcellularLocation>
</comment>
<keyword evidence="4 7" id="KW-1133">Transmembrane helix</keyword>
<evidence type="ECO:0000313" key="8">
    <source>
        <dbReference type="EMBL" id="GMA40771.1"/>
    </source>
</evidence>
<feature type="transmembrane region" description="Helical" evidence="7">
    <location>
        <begin position="77"/>
        <end position="101"/>
    </location>
</feature>
<evidence type="ECO:0000256" key="5">
    <source>
        <dbReference type="ARBA" id="ARBA00023136"/>
    </source>
</evidence>
<dbReference type="Proteomes" id="UP001157126">
    <property type="component" value="Unassembled WGS sequence"/>
</dbReference>
<dbReference type="PANTHER" id="PTHR11616:SF240">
    <property type="entry name" value="BLOATED TUBULES, ISOFORM B-RELATED"/>
    <property type="match status" value="1"/>
</dbReference>
<dbReference type="InterPro" id="IPR000175">
    <property type="entry name" value="Na/ntran_symport"/>
</dbReference>
<dbReference type="Pfam" id="PF00209">
    <property type="entry name" value="SNF"/>
    <property type="match status" value="1"/>
</dbReference>
<accession>A0ABQ6IUM6</accession>
<dbReference type="PANTHER" id="PTHR11616">
    <property type="entry name" value="SODIUM/CHLORIDE DEPENDENT TRANSPORTER"/>
    <property type="match status" value="1"/>
</dbReference>
<evidence type="ECO:0000256" key="4">
    <source>
        <dbReference type="ARBA" id="ARBA00022989"/>
    </source>
</evidence>
<feature type="region of interest" description="Disordered" evidence="6">
    <location>
        <begin position="215"/>
        <end position="291"/>
    </location>
</feature>
<evidence type="ECO:0000256" key="1">
    <source>
        <dbReference type="ARBA" id="ARBA00004141"/>
    </source>
</evidence>
<dbReference type="PROSITE" id="PS50267">
    <property type="entry name" value="NA_NEUROTRAN_SYMP_3"/>
    <property type="match status" value="1"/>
</dbReference>
<feature type="transmembrane region" description="Helical" evidence="7">
    <location>
        <begin position="191"/>
        <end position="209"/>
    </location>
</feature>
<evidence type="ECO:0000256" key="7">
    <source>
        <dbReference type="SAM" id="Phobius"/>
    </source>
</evidence>
<dbReference type="EMBL" id="BSUO01000001">
    <property type="protein sequence ID" value="GMA40771.1"/>
    <property type="molecule type" value="Genomic_DNA"/>
</dbReference>
<feature type="transmembrane region" description="Helical" evidence="7">
    <location>
        <begin position="107"/>
        <end position="128"/>
    </location>
</feature>
<feature type="transmembrane region" description="Helical" evidence="7">
    <location>
        <begin position="37"/>
        <end position="65"/>
    </location>
</feature>